<sequence>MSRLRLGPILEEKPVKLTVELPGALFRQLADYARAHAAENGLSDPVPVERLIAPMVERFIMSDRGFVRRRRGNGS</sequence>
<proteinExistence type="predicted"/>
<name>A0A401J4R5_SPHXE</name>
<dbReference type="InterPro" id="IPR018733">
    <property type="entry name" value="DUF2274"/>
</dbReference>
<reference evidence="1 2" key="1">
    <citation type="submission" date="2014-12" db="EMBL/GenBank/DDBJ databases">
        <title>Whole genome sequencing of Sphingobium xenophagum OW59.</title>
        <authorList>
            <person name="Ohta Y."/>
            <person name="Nishi S."/>
            <person name="Hatada Y."/>
        </authorList>
    </citation>
    <scope>NUCLEOTIDE SEQUENCE [LARGE SCALE GENOMIC DNA]</scope>
    <source>
        <strain evidence="1 2">OW59</strain>
    </source>
</reference>
<dbReference type="AlphaFoldDB" id="A0A401J4R5"/>
<evidence type="ECO:0008006" key="3">
    <source>
        <dbReference type="Google" id="ProtNLM"/>
    </source>
</evidence>
<protein>
    <recommendedName>
        <fullName evidence="3">DUF2274 domain-containing protein</fullName>
    </recommendedName>
</protein>
<evidence type="ECO:0000313" key="2">
    <source>
        <dbReference type="Proteomes" id="UP000290975"/>
    </source>
</evidence>
<keyword evidence="2" id="KW-1185">Reference proteome</keyword>
<comment type="caution">
    <text evidence="1">The sequence shown here is derived from an EMBL/GenBank/DDBJ whole genome shotgun (WGS) entry which is preliminary data.</text>
</comment>
<dbReference type="Pfam" id="PF10038">
    <property type="entry name" value="DUF2274"/>
    <property type="match status" value="1"/>
</dbReference>
<dbReference type="EMBL" id="BBQY01000019">
    <property type="protein sequence ID" value="GBH31574.1"/>
    <property type="molecule type" value="Genomic_DNA"/>
</dbReference>
<dbReference type="RefSeq" id="WP_037491780.1">
    <property type="nucleotide sequence ID" value="NZ_BBQY01000019.1"/>
</dbReference>
<gene>
    <name evidence="1" type="ORF">MBESOW_P2831</name>
</gene>
<accession>A0A401J4R5</accession>
<dbReference type="Proteomes" id="UP000290975">
    <property type="component" value="Unassembled WGS sequence"/>
</dbReference>
<evidence type="ECO:0000313" key="1">
    <source>
        <dbReference type="EMBL" id="GBH31574.1"/>
    </source>
</evidence>
<organism evidence="1 2">
    <name type="scientific">Sphingobium xenophagum</name>
    <dbReference type="NCBI Taxonomy" id="121428"/>
    <lineage>
        <taxon>Bacteria</taxon>
        <taxon>Pseudomonadati</taxon>
        <taxon>Pseudomonadota</taxon>
        <taxon>Alphaproteobacteria</taxon>
        <taxon>Sphingomonadales</taxon>
        <taxon>Sphingomonadaceae</taxon>
        <taxon>Sphingobium</taxon>
    </lineage>
</organism>